<evidence type="ECO:0000256" key="4">
    <source>
        <dbReference type="RuleBase" id="RU003704"/>
    </source>
</evidence>
<dbReference type="InterPro" id="IPR002139">
    <property type="entry name" value="Ribo/fructo_kinase"/>
</dbReference>
<sequence length="304" mass="32944">MSHKMLAVGHILIDMRVLVDEMSSSDQLNPVNEISYGVGGSAANFAIGARRLGGECVLVGKIGMDEFGRMAVDELMREKVPLDEIKVDLVEKTGYTIVIINKHGEVFMFGSKEASEALTPDEVKPIGLQCYSSVHIASLRIDTSMEIAKRASRKGIIVTFDPGRVLVNKGIQYLCPLFRYVDTLLINQRESKALTGLDDPEKSSLELRRVGARNVIIKLGKRGVFYLEDSRSGIVPAFEVKAIDTTGAGDAFAVGLTTALGERCSLLDAVTYANAVAALKVTKLGAHSIPTKKEVEEFLSARGI</sequence>
<dbReference type="PROSITE" id="PS00584">
    <property type="entry name" value="PFKB_KINASES_2"/>
    <property type="match status" value="1"/>
</dbReference>
<evidence type="ECO:0000256" key="3">
    <source>
        <dbReference type="ARBA" id="ARBA00022777"/>
    </source>
</evidence>
<evidence type="ECO:0000256" key="1">
    <source>
        <dbReference type="ARBA" id="ARBA00010688"/>
    </source>
</evidence>
<feature type="domain" description="Carbohydrate kinase PfkB" evidence="5">
    <location>
        <begin position="3"/>
        <end position="290"/>
    </location>
</feature>
<evidence type="ECO:0000256" key="2">
    <source>
        <dbReference type="ARBA" id="ARBA00022679"/>
    </source>
</evidence>
<reference evidence="6" key="1">
    <citation type="journal article" date="2020" name="mSystems">
        <title>Genome- and Community-Level Interaction Insights into Carbon Utilization and Element Cycling Functions of Hydrothermarchaeota in Hydrothermal Sediment.</title>
        <authorList>
            <person name="Zhou Z."/>
            <person name="Liu Y."/>
            <person name="Xu W."/>
            <person name="Pan J."/>
            <person name="Luo Z.H."/>
            <person name="Li M."/>
        </authorList>
    </citation>
    <scope>NUCLEOTIDE SEQUENCE [LARGE SCALE GENOMIC DNA]</scope>
    <source>
        <strain evidence="6">SpSt-468</strain>
    </source>
</reference>
<dbReference type="AlphaFoldDB" id="A0A7C3J428"/>
<evidence type="ECO:0000313" key="6">
    <source>
        <dbReference type="EMBL" id="HFK19997.1"/>
    </source>
</evidence>
<dbReference type="InterPro" id="IPR002173">
    <property type="entry name" value="Carboh/pur_kinase_PfkB_CS"/>
</dbReference>
<dbReference type="SUPFAM" id="SSF53613">
    <property type="entry name" value="Ribokinase-like"/>
    <property type="match status" value="1"/>
</dbReference>
<dbReference type="PANTHER" id="PTHR10584:SF166">
    <property type="entry name" value="RIBOKINASE"/>
    <property type="match status" value="1"/>
</dbReference>
<dbReference type="GO" id="GO:0016301">
    <property type="term" value="F:kinase activity"/>
    <property type="evidence" value="ECO:0007669"/>
    <property type="project" value="UniProtKB-KW"/>
</dbReference>
<comment type="caution">
    <text evidence="6">The sequence shown here is derived from an EMBL/GenBank/DDBJ whole genome shotgun (WGS) entry which is preliminary data.</text>
</comment>
<keyword evidence="2 4" id="KW-0808">Transferase</keyword>
<dbReference type="PANTHER" id="PTHR10584">
    <property type="entry name" value="SUGAR KINASE"/>
    <property type="match status" value="1"/>
</dbReference>
<comment type="similarity">
    <text evidence="1 4">Belongs to the carbohydrate kinase PfkB family.</text>
</comment>
<dbReference type="Gene3D" id="3.40.1190.20">
    <property type="match status" value="1"/>
</dbReference>
<dbReference type="GO" id="GO:0006796">
    <property type="term" value="P:phosphate-containing compound metabolic process"/>
    <property type="evidence" value="ECO:0007669"/>
    <property type="project" value="UniProtKB-ARBA"/>
</dbReference>
<dbReference type="PRINTS" id="PR00990">
    <property type="entry name" value="RIBOKINASE"/>
</dbReference>
<dbReference type="Pfam" id="PF00294">
    <property type="entry name" value="PfkB"/>
    <property type="match status" value="1"/>
</dbReference>
<name>A0A7C3J428_9CREN</name>
<gene>
    <name evidence="6" type="ORF">ENS19_01805</name>
</gene>
<dbReference type="EMBL" id="DSTX01000002">
    <property type="protein sequence ID" value="HFK19997.1"/>
    <property type="molecule type" value="Genomic_DNA"/>
</dbReference>
<keyword evidence="3 4" id="KW-0418">Kinase</keyword>
<dbReference type="InterPro" id="IPR029056">
    <property type="entry name" value="Ribokinase-like"/>
</dbReference>
<evidence type="ECO:0000259" key="5">
    <source>
        <dbReference type="Pfam" id="PF00294"/>
    </source>
</evidence>
<accession>A0A7C3J428</accession>
<dbReference type="InterPro" id="IPR011611">
    <property type="entry name" value="PfkB_dom"/>
</dbReference>
<protein>
    <submittedName>
        <fullName evidence="6">Carbohydrate kinase family protein</fullName>
    </submittedName>
</protein>
<organism evidence="6">
    <name type="scientific">Candidatus Methanomethylicus mesodigestus</name>
    <dbReference type="NCBI Taxonomy" id="1867258"/>
    <lineage>
        <taxon>Archaea</taxon>
        <taxon>Thermoproteota</taxon>
        <taxon>Methanosuratincolia</taxon>
        <taxon>Candidatus Methanomethylicales</taxon>
        <taxon>Candidatus Methanomethylicaceae</taxon>
        <taxon>Candidatus Methanomethylicus</taxon>
    </lineage>
</organism>
<proteinExistence type="inferred from homology"/>